<feature type="compositionally biased region" description="Basic and acidic residues" evidence="2">
    <location>
        <begin position="748"/>
        <end position="762"/>
    </location>
</feature>
<feature type="compositionally biased region" description="Low complexity" evidence="2">
    <location>
        <begin position="266"/>
        <end position="277"/>
    </location>
</feature>
<dbReference type="PANTHER" id="PTHR13275">
    <property type="entry name" value="YL-1 PROTEIN TRANSCRIPTION FACTOR-LIKE 1"/>
    <property type="match status" value="1"/>
</dbReference>
<feature type="compositionally biased region" description="Basic residues" evidence="2">
    <location>
        <begin position="515"/>
        <end position="529"/>
    </location>
</feature>
<dbReference type="GeneID" id="42001838"/>
<reference evidence="4 5" key="1">
    <citation type="journal article" date="2019" name="Sci. Rep.">
        <title>Comparative genomics of chytrid fungi reveal insights into the obligate biotrophic and pathogenic lifestyle of Synchytrium endobioticum.</title>
        <authorList>
            <person name="van de Vossenberg B.T.L.H."/>
            <person name="Warris S."/>
            <person name="Nguyen H.D.T."/>
            <person name="van Gent-Pelzer M.P.E."/>
            <person name="Joly D.L."/>
            <person name="van de Geest H.C."/>
            <person name="Bonants P.J.M."/>
            <person name="Smith D.S."/>
            <person name="Levesque C.A."/>
            <person name="van der Lee T.A.J."/>
        </authorList>
    </citation>
    <scope>NUCLEOTIDE SEQUENCE [LARGE SCALE GENOMIC DNA]</scope>
    <source>
        <strain evidence="4 5">JEL517</strain>
    </source>
</reference>
<feature type="region of interest" description="Disordered" evidence="2">
    <location>
        <begin position="740"/>
        <end position="762"/>
    </location>
</feature>
<dbReference type="Proteomes" id="UP000319731">
    <property type="component" value="Unassembled WGS sequence"/>
</dbReference>
<dbReference type="SMART" id="SM00993">
    <property type="entry name" value="YL1_C"/>
    <property type="match status" value="1"/>
</dbReference>
<feature type="region of interest" description="Disordered" evidence="2">
    <location>
        <begin position="238"/>
        <end position="279"/>
    </location>
</feature>
<feature type="region of interest" description="Disordered" evidence="2">
    <location>
        <begin position="393"/>
        <end position="458"/>
    </location>
</feature>
<dbReference type="InterPro" id="IPR046757">
    <property type="entry name" value="YL1_N"/>
</dbReference>
<evidence type="ECO:0000256" key="1">
    <source>
        <dbReference type="ARBA" id="ARBA00006832"/>
    </source>
</evidence>
<feature type="compositionally biased region" description="Polar residues" evidence="2">
    <location>
        <begin position="552"/>
        <end position="575"/>
    </location>
</feature>
<name>A0A507C911_9FUNG</name>
<dbReference type="OrthoDB" id="78296at2759"/>
<dbReference type="GO" id="GO:0005634">
    <property type="term" value="C:nucleus"/>
    <property type="evidence" value="ECO:0007669"/>
    <property type="project" value="TreeGrafter"/>
</dbReference>
<gene>
    <name evidence="4" type="ORF">SmJEL517_g00612</name>
</gene>
<accession>A0A507C911</accession>
<dbReference type="PANTHER" id="PTHR13275:SF4">
    <property type="entry name" value="VACUOLAR PROTEIN SORTING-ASSOCIATED PROTEIN 72 HOMOLOG"/>
    <property type="match status" value="1"/>
</dbReference>
<feature type="domain" description="Vps72/YL1 C-terminal" evidence="3">
    <location>
        <begin position="339"/>
        <end position="368"/>
    </location>
</feature>
<comment type="similarity">
    <text evidence="1">Belongs to the VPS72/YL1 family.</text>
</comment>
<dbReference type="STRING" id="1806994.A0A507C911"/>
<feature type="compositionally biased region" description="Polar residues" evidence="2">
    <location>
        <begin position="445"/>
        <end position="457"/>
    </location>
</feature>
<dbReference type="AlphaFoldDB" id="A0A507C911"/>
<dbReference type="RefSeq" id="XP_031027458.1">
    <property type="nucleotide sequence ID" value="XM_031166541.1"/>
</dbReference>
<proteinExistence type="inferred from homology"/>
<comment type="caution">
    <text evidence="4">The sequence shown here is derived from an EMBL/GenBank/DDBJ whole genome shotgun (WGS) entry which is preliminary data.</text>
</comment>
<sequence>MASQREKRVTAGNKLRSLLDQESTIPTEQLFEEEEGDEEFKEVDEADIVDSDFEDTDEEDNAAAADQPGDQEDEDALARKRKRDKIAASVQKPVPVKKKRPPPIPRELGGTGSDLDPLPKAPKKPRVARPQFAGNDVRKSNRTTTVVAGIQLDERLRANRPAPKKVQEVLLTQEELLEEAKQTEEVNKASLYYLQQAEEERRNRIPKRQQQQITGPSIHFLSFVESKYYVTEIIDDDEPTSAKPSIRESNASAGPGRPNGVHGTRSSNSGVGGSSSNATQDVILVVDDKPSGTSGPNRTIIDSQPTGTDRIARNVFIFDEFVDDPFVELKKAPPKPGKAICPITGLMAKYRDPVTGTPYATIEAYKVIKDMFQNQRYLWSPFLKSYIHPADARAPSSLPPSWKDSTLETGKSHSLDGGKRPLYFGLRERGRKAEEEESAEEDSPITVTFGTPLPTSRPQTPIIIPPLILTSALVRQSSASSIVVKQEPDTMVDVEMEDADHDDADDGELDDSTSARRRSGKGMRGRRGRPPAAGKGTSPRRNKTTKAAGALPQSTPDPEPQSITADVQASSSPTPGASKDIESSPGKKARKPQTAEAKERAAQRRRERNAEKKSATSTTPQLVATTPIIGNPFPEIPQYGYNTIPQHMSPPPQLHNLPYTGVMNPYQSPPPPPLFNLPPISSLPLSMQPPPYPMYNPQQGFNGLNGTPPMLSYPPPPPYINGLPPLSLIPGAMMGQGMVGHITNNNSNRHEDSQSKGKERAL</sequence>
<keyword evidence="5" id="KW-1185">Reference proteome</keyword>
<evidence type="ECO:0000259" key="3">
    <source>
        <dbReference type="SMART" id="SM00993"/>
    </source>
</evidence>
<dbReference type="EMBL" id="QEAO01000002">
    <property type="protein sequence ID" value="TPX37547.1"/>
    <property type="molecule type" value="Genomic_DNA"/>
</dbReference>
<protein>
    <recommendedName>
        <fullName evidence="3">Vps72/YL1 C-terminal domain-containing protein</fullName>
    </recommendedName>
</protein>
<dbReference type="Pfam" id="PF08265">
    <property type="entry name" value="YL1_C"/>
    <property type="match status" value="1"/>
</dbReference>
<feature type="compositionally biased region" description="Polar residues" evidence="2">
    <location>
        <begin position="615"/>
        <end position="624"/>
    </location>
</feature>
<dbReference type="InterPro" id="IPR013272">
    <property type="entry name" value="Vps72/YL1_C"/>
</dbReference>
<evidence type="ECO:0000313" key="4">
    <source>
        <dbReference type="EMBL" id="TPX37547.1"/>
    </source>
</evidence>
<evidence type="ECO:0000256" key="2">
    <source>
        <dbReference type="SAM" id="MobiDB-lite"/>
    </source>
</evidence>
<feature type="compositionally biased region" description="Acidic residues" evidence="2">
    <location>
        <begin position="30"/>
        <end position="61"/>
    </location>
</feature>
<feature type="region of interest" description="Disordered" evidence="2">
    <location>
        <begin position="498"/>
        <end position="630"/>
    </location>
</feature>
<organism evidence="4 5">
    <name type="scientific">Synchytrium microbalum</name>
    <dbReference type="NCBI Taxonomy" id="1806994"/>
    <lineage>
        <taxon>Eukaryota</taxon>
        <taxon>Fungi</taxon>
        <taxon>Fungi incertae sedis</taxon>
        <taxon>Chytridiomycota</taxon>
        <taxon>Chytridiomycota incertae sedis</taxon>
        <taxon>Chytridiomycetes</taxon>
        <taxon>Synchytriales</taxon>
        <taxon>Synchytriaceae</taxon>
        <taxon>Synchytrium</taxon>
    </lineage>
</organism>
<dbReference type="Pfam" id="PF05764">
    <property type="entry name" value="YL1"/>
    <property type="match status" value="1"/>
</dbReference>
<feature type="compositionally biased region" description="Basic and acidic residues" evidence="2">
    <location>
        <begin position="410"/>
        <end position="419"/>
    </location>
</feature>
<feature type="compositionally biased region" description="Acidic residues" evidence="2">
    <location>
        <begin position="498"/>
        <end position="511"/>
    </location>
</feature>
<feature type="region of interest" description="Disordered" evidence="2">
    <location>
        <begin position="1"/>
        <end position="132"/>
    </location>
</feature>
<feature type="compositionally biased region" description="Basic and acidic residues" evidence="2">
    <location>
        <begin position="596"/>
        <end position="614"/>
    </location>
</feature>
<evidence type="ECO:0000313" key="5">
    <source>
        <dbReference type="Proteomes" id="UP000319731"/>
    </source>
</evidence>